<comment type="subcellular location">
    <subcellularLocation>
        <location evidence="1">Cell membrane</location>
        <topology evidence="1">Multi-pass membrane protein</topology>
    </subcellularLocation>
</comment>
<feature type="transmembrane region" description="Helical" evidence="6">
    <location>
        <begin position="89"/>
        <end position="108"/>
    </location>
</feature>
<dbReference type="InterPro" id="IPR011701">
    <property type="entry name" value="MFS"/>
</dbReference>
<proteinExistence type="predicted"/>
<dbReference type="Proteomes" id="UP001271723">
    <property type="component" value="Unassembled WGS sequence"/>
</dbReference>
<evidence type="ECO:0000256" key="4">
    <source>
        <dbReference type="ARBA" id="ARBA00023136"/>
    </source>
</evidence>
<name>A0ABU4L4S4_9ACTN</name>
<feature type="transmembrane region" description="Helical" evidence="6">
    <location>
        <begin position="326"/>
        <end position="347"/>
    </location>
</feature>
<feature type="transmembrane region" description="Helical" evidence="6">
    <location>
        <begin position="114"/>
        <end position="136"/>
    </location>
</feature>
<gene>
    <name evidence="8" type="ORF">PV517_17445</name>
</gene>
<evidence type="ECO:0000256" key="6">
    <source>
        <dbReference type="SAM" id="Phobius"/>
    </source>
</evidence>
<feature type="transmembrane region" description="Helical" evidence="6">
    <location>
        <begin position="176"/>
        <end position="194"/>
    </location>
</feature>
<feature type="transmembrane region" description="Helical" evidence="6">
    <location>
        <begin position="230"/>
        <end position="260"/>
    </location>
</feature>
<accession>A0ABU4L4S4</accession>
<evidence type="ECO:0000256" key="3">
    <source>
        <dbReference type="ARBA" id="ARBA00022989"/>
    </source>
</evidence>
<keyword evidence="3 6" id="KW-1133">Transmembrane helix</keyword>
<evidence type="ECO:0000313" key="9">
    <source>
        <dbReference type="Proteomes" id="UP001271723"/>
    </source>
</evidence>
<feature type="transmembrane region" description="Helical" evidence="6">
    <location>
        <begin position="57"/>
        <end position="77"/>
    </location>
</feature>
<dbReference type="CDD" id="cd17316">
    <property type="entry name" value="MFS_SV2_like"/>
    <property type="match status" value="1"/>
</dbReference>
<evidence type="ECO:0000313" key="8">
    <source>
        <dbReference type="EMBL" id="MDX2910480.1"/>
    </source>
</evidence>
<dbReference type="EMBL" id="JARAVY010000006">
    <property type="protein sequence ID" value="MDX2910480.1"/>
    <property type="molecule type" value="Genomic_DNA"/>
</dbReference>
<organism evidence="8 9">
    <name type="scientific">Streptomyces griseiscabiei</name>
    <dbReference type="NCBI Taxonomy" id="2993540"/>
    <lineage>
        <taxon>Bacteria</taxon>
        <taxon>Bacillati</taxon>
        <taxon>Actinomycetota</taxon>
        <taxon>Actinomycetes</taxon>
        <taxon>Kitasatosporales</taxon>
        <taxon>Streptomycetaceae</taxon>
        <taxon>Streptomyces</taxon>
    </lineage>
</organism>
<evidence type="ECO:0000256" key="2">
    <source>
        <dbReference type="ARBA" id="ARBA00022692"/>
    </source>
</evidence>
<evidence type="ECO:0000256" key="1">
    <source>
        <dbReference type="ARBA" id="ARBA00004651"/>
    </source>
</evidence>
<feature type="region of interest" description="Disordered" evidence="5">
    <location>
        <begin position="420"/>
        <end position="442"/>
    </location>
</feature>
<keyword evidence="2 6" id="KW-0812">Transmembrane</keyword>
<keyword evidence="4 6" id="KW-0472">Membrane</keyword>
<dbReference type="PROSITE" id="PS00217">
    <property type="entry name" value="SUGAR_TRANSPORT_2"/>
    <property type="match status" value="1"/>
</dbReference>
<dbReference type="Pfam" id="PF07690">
    <property type="entry name" value="MFS_1"/>
    <property type="match status" value="1"/>
</dbReference>
<evidence type="ECO:0000259" key="7">
    <source>
        <dbReference type="PROSITE" id="PS50850"/>
    </source>
</evidence>
<comment type="caution">
    <text evidence="8">The sequence shown here is derived from an EMBL/GenBank/DDBJ whole genome shotgun (WGS) entry which is preliminary data.</text>
</comment>
<dbReference type="PANTHER" id="PTHR23508">
    <property type="entry name" value="CARBOXYLIC ACID TRANSPORTER PROTEIN HOMOLOG"/>
    <property type="match status" value="1"/>
</dbReference>
<dbReference type="SUPFAM" id="SSF103473">
    <property type="entry name" value="MFS general substrate transporter"/>
    <property type="match status" value="1"/>
</dbReference>
<keyword evidence="9" id="KW-1185">Reference proteome</keyword>
<dbReference type="PROSITE" id="PS50850">
    <property type="entry name" value="MFS"/>
    <property type="match status" value="1"/>
</dbReference>
<dbReference type="RefSeq" id="WP_179203072.1">
    <property type="nucleotide sequence ID" value="NZ_JAGJBZ010000002.1"/>
</dbReference>
<dbReference type="InterPro" id="IPR036259">
    <property type="entry name" value="MFS_trans_sf"/>
</dbReference>
<evidence type="ECO:0000256" key="5">
    <source>
        <dbReference type="SAM" id="MobiDB-lite"/>
    </source>
</evidence>
<reference evidence="8 9" key="1">
    <citation type="journal article" date="2023" name="Microb. Genom.">
        <title>Mesoterricola silvestris gen. nov., sp. nov., Mesoterricola sediminis sp. nov., Geothrix oryzae sp. nov., Geothrix edaphica sp. nov., Geothrix rubra sp. nov., and Geothrix limicola sp. nov., six novel members of Acidobacteriota isolated from soils.</title>
        <authorList>
            <person name="Weisberg A.J."/>
            <person name="Pearce E."/>
            <person name="Kramer C.G."/>
            <person name="Chang J.H."/>
            <person name="Clarke C.R."/>
        </authorList>
    </citation>
    <scope>NUCLEOTIDE SEQUENCE [LARGE SCALE GENOMIC DNA]</scope>
    <source>
        <strain evidence="8 9">NRRL_B-2795</strain>
    </source>
</reference>
<dbReference type="Gene3D" id="1.20.1250.20">
    <property type="entry name" value="MFS general substrate transporter like domains"/>
    <property type="match status" value="2"/>
</dbReference>
<dbReference type="InterPro" id="IPR005829">
    <property type="entry name" value="Sugar_transporter_CS"/>
</dbReference>
<dbReference type="InterPro" id="IPR020846">
    <property type="entry name" value="MFS_dom"/>
</dbReference>
<feature type="transmembrane region" description="Helical" evidence="6">
    <location>
        <begin position="272"/>
        <end position="292"/>
    </location>
</feature>
<dbReference type="PANTHER" id="PTHR23508:SF10">
    <property type="entry name" value="CARBOXYLIC ACID TRANSPORTER PROTEIN HOMOLOG"/>
    <property type="match status" value="1"/>
</dbReference>
<feature type="transmembrane region" description="Helical" evidence="6">
    <location>
        <begin position="390"/>
        <end position="412"/>
    </location>
</feature>
<feature type="domain" description="Major facilitator superfamily (MFS) profile" evidence="7">
    <location>
        <begin position="20"/>
        <end position="417"/>
    </location>
</feature>
<protein>
    <submittedName>
        <fullName evidence="8">MFS transporter</fullName>
    </submittedName>
</protein>
<sequence>MPHQPLIPATPARADRSPGPYKIAVLGGLASYLDAATIVSTAVSLVLFQFAFGLTPLTIGILSGLLTVTIAIGAAIGGRLGDLVGRKRVYTLDLLVFTAGVAVLFSAVNTPMLYVGVIVAGLAMGADLPTSLALIAENSPDGLKGRMVSVTSLLWLGGVVVVSLLAGVVAPYGVTGARILYAHVLVVAIVTWFLRRSLHESTEWQAARTPGKAGALGDERSMRALLHPRLLVPLLVTALYCAFWSFTANTVGAFLGFLYVNVAHVSLSQASLLGLVSVPFTLVSAFVFLKVADSRARRALFVFGSVVQIVACAAPLVMGFTSVSLFLLGTGFGIGGAFAGEGIYRVWSQEFFPTLLRGTAQGITSGISRGLCAGFAVITPTIAVSNPRLLIGLLVVFLVVSGLIGALAVPALERSRRTAPWDREPAGNDTIVADPVGVPGTA</sequence>
<feature type="transmembrane region" description="Helical" evidence="6">
    <location>
        <begin position="299"/>
        <end position="320"/>
    </location>
</feature>
<feature type="transmembrane region" description="Helical" evidence="6">
    <location>
        <begin position="148"/>
        <end position="170"/>
    </location>
</feature>
<feature type="transmembrane region" description="Helical" evidence="6">
    <location>
        <begin position="367"/>
        <end position="384"/>
    </location>
</feature>
<feature type="transmembrane region" description="Helical" evidence="6">
    <location>
        <begin position="23"/>
        <end position="51"/>
    </location>
</feature>